<reference evidence="2" key="2">
    <citation type="journal article" date="2022" name="Res Sq">
        <title>Comparative Genomics Reveals Insights into the Divergent Evolution of Astigmatic Mites and Household Pest Adaptations.</title>
        <authorList>
            <person name="Xiong Q."/>
            <person name="Wan A.T.-Y."/>
            <person name="Liu X.-Y."/>
            <person name="Fung C.S.-H."/>
            <person name="Xiao X."/>
            <person name="Malainual N."/>
            <person name="Hou J."/>
            <person name="Wang L."/>
            <person name="Wang M."/>
            <person name="Yang K."/>
            <person name="Cui Y."/>
            <person name="Leung E."/>
            <person name="Nong W."/>
            <person name="Shin S.-K."/>
            <person name="Au S."/>
            <person name="Jeong K.Y."/>
            <person name="Chew F.T."/>
            <person name="Hui J."/>
            <person name="Leung T.F."/>
            <person name="Tungtrongchitr A."/>
            <person name="Zhong N."/>
            <person name="Liu Z."/>
            <person name="Tsui S."/>
        </authorList>
    </citation>
    <scope>NUCLEOTIDE SEQUENCE</scope>
    <source>
        <strain evidence="2">Derf</strain>
        <tissue evidence="2">Whole organism</tissue>
    </source>
</reference>
<keyword evidence="3" id="KW-1185">Reference proteome</keyword>
<name>A0A922KVX6_DERFA</name>
<keyword evidence="1" id="KW-1133">Transmembrane helix</keyword>
<feature type="transmembrane region" description="Helical" evidence="1">
    <location>
        <begin position="60"/>
        <end position="82"/>
    </location>
</feature>
<organism evidence="2 3">
    <name type="scientific">Dermatophagoides farinae</name>
    <name type="common">American house dust mite</name>
    <dbReference type="NCBI Taxonomy" id="6954"/>
    <lineage>
        <taxon>Eukaryota</taxon>
        <taxon>Metazoa</taxon>
        <taxon>Ecdysozoa</taxon>
        <taxon>Arthropoda</taxon>
        <taxon>Chelicerata</taxon>
        <taxon>Arachnida</taxon>
        <taxon>Acari</taxon>
        <taxon>Acariformes</taxon>
        <taxon>Sarcoptiformes</taxon>
        <taxon>Astigmata</taxon>
        <taxon>Psoroptidia</taxon>
        <taxon>Analgoidea</taxon>
        <taxon>Pyroglyphidae</taxon>
        <taxon>Dermatophagoidinae</taxon>
        <taxon>Dermatophagoides</taxon>
    </lineage>
</organism>
<sequence>MQTTTTTTTTITKLNLNCSTTNDESIENYRLYSIWNRLENRTEKLWHQMNRGWKSIDEQFLLLIIIMLFMIIIIIFLIGYICKISRKNSRKQLKKISKNLNEKCYLLLSTNDNDDDDDNDYGHVHL</sequence>
<keyword evidence="1" id="KW-0472">Membrane</keyword>
<accession>A0A922KVX6</accession>
<evidence type="ECO:0000313" key="3">
    <source>
        <dbReference type="Proteomes" id="UP000790347"/>
    </source>
</evidence>
<gene>
    <name evidence="2" type="ORF">DERF_013806</name>
</gene>
<evidence type="ECO:0000256" key="1">
    <source>
        <dbReference type="SAM" id="Phobius"/>
    </source>
</evidence>
<dbReference type="Proteomes" id="UP000790347">
    <property type="component" value="Unassembled WGS sequence"/>
</dbReference>
<dbReference type="EMBL" id="ASGP02000007">
    <property type="protein sequence ID" value="KAH9497851.1"/>
    <property type="molecule type" value="Genomic_DNA"/>
</dbReference>
<reference evidence="2" key="1">
    <citation type="submission" date="2013-05" db="EMBL/GenBank/DDBJ databases">
        <authorList>
            <person name="Yim A.K.Y."/>
            <person name="Chan T.F."/>
            <person name="Ji K.M."/>
            <person name="Liu X.Y."/>
            <person name="Zhou J.W."/>
            <person name="Li R.Q."/>
            <person name="Yang K.Y."/>
            <person name="Li J."/>
            <person name="Li M."/>
            <person name="Law P.T.W."/>
            <person name="Wu Y.L."/>
            <person name="Cai Z.L."/>
            <person name="Qin H."/>
            <person name="Bao Y."/>
            <person name="Leung R.K.K."/>
            <person name="Ng P.K.S."/>
            <person name="Zou J."/>
            <person name="Zhong X.J."/>
            <person name="Ran P.X."/>
            <person name="Zhong N.S."/>
            <person name="Liu Z.G."/>
            <person name="Tsui S.K.W."/>
        </authorList>
    </citation>
    <scope>NUCLEOTIDE SEQUENCE</scope>
    <source>
        <strain evidence="2">Derf</strain>
        <tissue evidence="2">Whole organism</tissue>
    </source>
</reference>
<keyword evidence="1" id="KW-0812">Transmembrane</keyword>
<evidence type="ECO:0000313" key="2">
    <source>
        <dbReference type="EMBL" id="KAH9497851.1"/>
    </source>
</evidence>
<dbReference type="AlphaFoldDB" id="A0A922KVX6"/>
<comment type="caution">
    <text evidence="2">The sequence shown here is derived from an EMBL/GenBank/DDBJ whole genome shotgun (WGS) entry which is preliminary data.</text>
</comment>
<proteinExistence type="predicted"/>
<protein>
    <submittedName>
        <fullName evidence="2">Uncharacterized protein</fullName>
    </submittedName>
</protein>